<name>A0A921YS99_MANSE</name>
<dbReference type="GO" id="GO:0005524">
    <property type="term" value="F:ATP binding"/>
    <property type="evidence" value="ECO:0007669"/>
    <property type="project" value="InterPro"/>
</dbReference>
<evidence type="ECO:0000313" key="3">
    <source>
        <dbReference type="EMBL" id="KAG6444548.1"/>
    </source>
</evidence>
<feature type="region of interest" description="Disordered" evidence="1">
    <location>
        <begin position="61"/>
        <end position="148"/>
    </location>
</feature>
<keyword evidence="4" id="KW-1185">Reference proteome</keyword>
<feature type="compositionally biased region" description="Low complexity" evidence="1">
    <location>
        <begin position="88"/>
        <end position="98"/>
    </location>
</feature>
<dbReference type="AlphaFoldDB" id="A0A921YS99"/>
<protein>
    <recommendedName>
        <fullName evidence="2">DNA mismatch repair protein MutS connector domain-containing protein</fullName>
    </recommendedName>
</protein>
<evidence type="ECO:0000259" key="2">
    <source>
        <dbReference type="Pfam" id="PF05188"/>
    </source>
</evidence>
<feature type="compositionally biased region" description="Low complexity" evidence="1">
    <location>
        <begin position="132"/>
        <end position="148"/>
    </location>
</feature>
<dbReference type="EMBL" id="JH668311">
    <property type="protein sequence ID" value="KAG6444548.1"/>
    <property type="molecule type" value="Genomic_DNA"/>
</dbReference>
<accession>A0A921YS99</accession>
<dbReference type="InterPro" id="IPR007860">
    <property type="entry name" value="DNA_mmatch_repair_MutS_con_dom"/>
</dbReference>
<dbReference type="GO" id="GO:0006298">
    <property type="term" value="P:mismatch repair"/>
    <property type="evidence" value="ECO:0007669"/>
    <property type="project" value="InterPro"/>
</dbReference>
<reference evidence="3" key="1">
    <citation type="journal article" date="2016" name="Insect Biochem. Mol. Biol.">
        <title>Multifaceted biological insights from a draft genome sequence of the tobacco hornworm moth, Manduca sexta.</title>
        <authorList>
            <person name="Kanost M.R."/>
            <person name="Arrese E.L."/>
            <person name="Cao X."/>
            <person name="Chen Y.R."/>
            <person name="Chellapilla S."/>
            <person name="Goldsmith M.R."/>
            <person name="Grosse-Wilde E."/>
            <person name="Heckel D.G."/>
            <person name="Herndon N."/>
            <person name="Jiang H."/>
            <person name="Papanicolaou A."/>
            <person name="Qu J."/>
            <person name="Soulages J.L."/>
            <person name="Vogel H."/>
            <person name="Walters J."/>
            <person name="Waterhouse R.M."/>
            <person name="Ahn S.J."/>
            <person name="Almeida F.C."/>
            <person name="An C."/>
            <person name="Aqrawi P."/>
            <person name="Bretschneider A."/>
            <person name="Bryant W.B."/>
            <person name="Bucks S."/>
            <person name="Chao H."/>
            <person name="Chevignon G."/>
            <person name="Christen J.M."/>
            <person name="Clarke D.F."/>
            <person name="Dittmer N.T."/>
            <person name="Ferguson L.C.F."/>
            <person name="Garavelou S."/>
            <person name="Gordon K.H.J."/>
            <person name="Gunaratna R.T."/>
            <person name="Han Y."/>
            <person name="Hauser F."/>
            <person name="He Y."/>
            <person name="Heidel-Fischer H."/>
            <person name="Hirsh A."/>
            <person name="Hu Y."/>
            <person name="Jiang H."/>
            <person name="Kalra D."/>
            <person name="Klinner C."/>
            <person name="Konig C."/>
            <person name="Kovar C."/>
            <person name="Kroll A.R."/>
            <person name="Kuwar S.S."/>
            <person name="Lee S.L."/>
            <person name="Lehman R."/>
            <person name="Li K."/>
            <person name="Li Z."/>
            <person name="Liang H."/>
            <person name="Lovelace S."/>
            <person name="Lu Z."/>
            <person name="Mansfield J.H."/>
            <person name="McCulloch K.J."/>
            <person name="Mathew T."/>
            <person name="Morton B."/>
            <person name="Muzny D.M."/>
            <person name="Neunemann D."/>
            <person name="Ongeri F."/>
            <person name="Pauchet Y."/>
            <person name="Pu L.L."/>
            <person name="Pyrousis I."/>
            <person name="Rao X.J."/>
            <person name="Redding A."/>
            <person name="Roesel C."/>
            <person name="Sanchez-Gracia A."/>
            <person name="Schaack S."/>
            <person name="Shukla A."/>
            <person name="Tetreau G."/>
            <person name="Wang Y."/>
            <person name="Xiong G.H."/>
            <person name="Traut W."/>
            <person name="Walsh T.K."/>
            <person name="Worley K.C."/>
            <person name="Wu D."/>
            <person name="Wu W."/>
            <person name="Wu Y.Q."/>
            <person name="Zhang X."/>
            <person name="Zou Z."/>
            <person name="Zucker H."/>
            <person name="Briscoe A.D."/>
            <person name="Burmester T."/>
            <person name="Clem R.J."/>
            <person name="Feyereisen R."/>
            <person name="Grimmelikhuijzen C.J.P."/>
            <person name="Hamodrakas S.J."/>
            <person name="Hansson B.S."/>
            <person name="Huguet E."/>
            <person name="Jermiin L.S."/>
            <person name="Lan Q."/>
            <person name="Lehman H.K."/>
            <person name="Lorenzen M."/>
            <person name="Merzendorfer H."/>
            <person name="Michalopoulos I."/>
            <person name="Morton D.B."/>
            <person name="Muthukrishnan S."/>
            <person name="Oakeshott J.G."/>
            <person name="Palmer W."/>
            <person name="Park Y."/>
            <person name="Passarelli A.L."/>
            <person name="Rozas J."/>
            <person name="Schwartz L.M."/>
            <person name="Smith W."/>
            <person name="Southgate A."/>
            <person name="Vilcinskas A."/>
            <person name="Vogt R."/>
            <person name="Wang P."/>
            <person name="Werren J."/>
            <person name="Yu X.Q."/>
            <person name="Zhou J.J."/>
            <person name="Brown S.J."/>
            <person name="Scherer S.E."/>
            <person name="Richards S."/>
            <person name="Blissard G.W."/>
        </authorList>
    </citation>
    <scope>NUCLEOTIDE SEQUENCE</scope>
</reference>
<dbReference type="GO" id="GO:0030983">
    <property type="term" value="F:mismatched DNA binding"/>
    <property type="evidence" value="ECO:0007669"/>
    <property type="project" value="InterPro"/>
</dbReference>
<gene>
    <name evidence="3" type="ORF">O3G_MSEX003429</name>
</gene>
<proteinExistence type="predicted"/>
<dbReference type="Proteomes" id="UP000791440">
    <property type="component" value="Unassembled WGS sequence"/>
</dbReference>
<reference evidence="3" key="2">
    <citation type="submission" date="2020-12" db="EMBL/GenBank/DDBJ databases">
        <authorList>
            <person name="Kanost M."/>
        </authorList>
    </citation>
    <scope>NUCLEOTIDE SEQUENCE</scope>
</reference>
<evidence type="ECO:0000313" key="4">
    <source>
        <dbReference type="Proteomes" id="UP000791440"/>
    </source>
</evidence>
<sequence length="285" mass="31650">MNVVWRENHANTKIIAKSKHELVRKDASVGIRGSTSIMHNIRPYSSNARILSKVPRYNFHENETNSSKKSSMGPPSAPPPLKRRAIYSTSSKPESSSSRPRARVLASDSAVADTSNDMCTPRNRPTALRYISSSSRGGHSGARSGRSTSTSAIDASVILAISEGRGMARGEIGMAAVDLRHPHLVLCQFSDTLLYTHTLTKINYFNPIEIIVPHTFCEGVKPSQLYQLIKERFPLVNLTTVQRRHFNDAAGRQNIQTLCAPQYSAVYLQVLHKLVDMALYSIRNY</sequence>
<dbReference type="Pfam" id="PF05188">
    <property type="entry name" value="MutS_II"/>
    <property type="match status" value="1"/>
</dbReference>
<evidence type="ECO:0000256" key="1">
    <source>
        <dbReference type="SAM" id="MobiDB-lite"/>
    </source>
</evidence>
<feature type="domain" description="DNA mismatch repair protein MutS connector" evidence="2">
    <location>
        <begin position="157"/>
        <end position="242"/>
    </location>
</feature>
<comment type="caution">
    <text evidence="3">The sequence shown here is derived from an EMBL/GenBank/DDBJ whole genome shotgun (WGS) entry which is preliminary data.</text>
</comment>
<organism evidence="3 4">
    <name type="scientific">Manduca sexta</name>
    <name type="common">Tobacco hawkmoth</name>
    <name type="synonym">Tobacco hornworm</name>
    <dbReference type="NCBI Taxonomy" id="7130"/>
    <lineage>
        <taxon>Eukaryota</taxon>
        <taxon>Metazoa</taxon>
        <taxon>Ecdysozoa</taxon>
        <taxon>Arthropoda</taxon>
        <taxon>Hexapoda</taxon>
        <taxon>Insecta</taxon>
        <taxon>Pterygota</taxon>
        <taxon>Neoptera</taxon>
        <taxon>Endopterygota</taxon>
        <taxon>Lepidoptera</taxon>
        <taxon>Glossata</taxon>
        <taxon>Ditrysia</taxon>
        <taxon>Bombycoidea</taxon>
        <taxon>Sphingidae</taxon>
        <taxon>Sphinginae</taxon>
        <taxon>Sphingini</taxon>
        <taxon>Manduca</taxon>
    </lineage>
</organism>